<keyword evidence="4" id="KW-0732">Signal</keyword>
<protein>
    <submittedName>
        <fullName evidence="6">S-layer homology domain-containing protein</fullName>
    </submittedName>
</protein>
<feature type="domain" description="SLH" evidence="5">
    <location>
        <begin position="91"/>
        <end position="151"/>
    </location>
</feature>
<keyword evidence="7" id="KW-1185">Reference proteome</keyword>
<dbReference type="PROSITE" id="PS51272">
    <property type="entry name" value="SLH"/>
    <property type="match status" value="3"/>
</dbReference>
<comment type="subcellular location">
    <subcellularLocation>
        <location evidence="1">Cell envelope</location>
    </subcellularLocation>
</comment>
<feature type="chain" id="PRO_5046003351" evidence="4">
    <location>
        <begin position="26"/>
        <end position="1287"/>
    </location>
</feature>
<evidence type="ECO:0000256" key="4">
    <source>
        <dbReference type="SAM" id="SignalP"/>
    </source>
</evidence>
<dbReference type="InterPro" id="IPR011050">
    <property type="entry name" value="Pectin_lyase_fold/virulence"/>
</dbReference>
<proteinExistence type="predicted"/>
<accession>A0ABV1G8F4</accession>
<evidence type="ECO:0000256" key="3">
    <source>
        <dbReference type="SAM" id="MobiDB-lite"/>
    </source>
</evidence>
<dbReference type="Pfam" id="PF09479">
    <property type="entry name" value="Flg_new"/>
    <property type="match status" value="2"/>
</dbReference>
<feature type="signal peptide" evidence="4">
    <location>
        <begin position="1"/>
        <end position="25"/>
    </location>
</feature>
<dbReference type="InterPro" id="IPR051465">
    <property type="entry name" value="Cell_Envelope_Struct_Comp"/>
</dbReference>
<dbReference type="EMBL" id="JBBMFF010000241">
    <property type="protein sequence ID" value="MEQ2511614.1"/>
    <property type="molecule type" value="Genomic_DNA"/>
</dbReference>
<feature type="domain" description="SLH" evidence="5">
    <location>
        <begin position="27"/>
        <end position="90"/>
    </location>
</feature>
<dbReference type="Pfam" id="PF00395">
    <property type="entry name" value="SLH"/>
    <property type="match status" value="3"/>
</dbReference>
<feature type="domain" description="SLH" evidence="5">
    <location>
        <begin position="154"/>
        <end position="217"/>
    </location>
</feature>
<dbReference type="Proteomes" id="UP001491552">
    <property type="component" value="Unassembled WGS sequence"/>
</dbReference>
<reference evidence="6 7" key="1">
    <citation type="submission" date="2024-03" db="EMBL/GenBank/DDBJ databases">
        <title>Human intestinal bacterial collection.</title>
        <authorList>
            <person name="Pauvert C."/>
            <person name="Hitch T.C.A."/>
            <person name="Clavel T."/>
        </authorList>
    </citation>
    <scope>NUCLEOTIDE SEQUENCE [LARGE SCALE GENOMIC DNA]</scope>
    <source>
        <strain evidence="6 7">CLA-AA-H192</strain>
    </source>
</reference>
<keyword evidence="2" id="KW-0677">Repeat</keyword>
<evidence type="ECO:0000256" key="1">
    <source>
        <dbReference type="ARBA" id="ARBA00004196"/>
    </source>
</evidence>
<dbReference type="Gene3D" id="2.60.40.4270">
    <property type="entry name" value="Listeria-Bacteroides repeat domain"/>
    <property type="match status" value="2"/>
</dbReference>
<evidence type="ECO:0000313" key="7">
    <source>
        <dbReference type="Proteomes" id="UP001491552"/>
    </source>
</evidence>
<evidence type="ECO:0000313" key="6">
    <source>
        <dbReference type="EMBL" id="MEQ2511614.1"/>
    </source>
</evidence>
<gene>
    <name evidence="6" type="ORF">WMO66_10225</name>
</gene>
<dbReference type="PANTHER" id="PTHR43308">
    <property type="entry name" value="OUTER MEMBRANE PROTEIN ALPHA-RELATED"/>
    <property type="match status" value="1"/>
</dbReference>
<dbReference type="InterPro" id="IPR042229">
    <property type="entry name" value="Listeria/Bacterioides_rpt_sf"/>
</dbReference>
<organism evidence="6 7">
    <name type="scientific">Faecousia intestinalis</name>
    <dbReference type="NCBI Taxonomy" id="3133167"/>
    <lineage>
        <taxon>Bacteria</taxon>
        <taxon>Bacillati</taxon>
        <taxon>Bacillota</taxon>
        <taxon>Clostridia</taxon>
        <taxon>Eubacteriales</taxon>
        <taxon>Oscillospiraceae</taxon>
        <taxon>Faecousia</taxon>
    </lineage>
</organism>
<dbReference type="RefSeq" id="WP_349136341.1">
    <property type="nucleotide sequence ID" value="NZ_JBBMFF010000241.1"/>
</dbReference>
<feature type="region of interest" description="Disordered" evidence="3">
    <location>
        <begin position="212"/>
        <end position="257"/>
    </location>
</feature>
<name>A0ABV1G8F4_9FIRM</name>
<evidence type="ECO:0000259" key="5">
    <source>
        <dbReference type="PROSITE" id="PS51272"/>
    </source>
</evidence>
<dbReference type="SUPFAM" id="SSF51126">
    <property type="entry name" value="Pectin lyase-like"/>
    <property type="match status" value="2"/>
</dbReference>
<sequence>MSIRKRALSLLLVLVMLLGVLPAGAAAAEVYQDVPSGHWASDYIARVAEQGLMVGTSDTTFAPEETITRAMFVTILARYAKAETDNNAETAFTDVPAGQYYTGAVAWAAANGIVNGTSAVTFAPNDPVTREQMAALLYRAMRFLGNKCPQDGKLDVFSDASALSDWAVEGMIWAAGAGLFGGFEDGTLRPQETATRAQAAKVFCVLLDYSEQPEPTEPSAEPTEPSEEPTQEPTAEPTDPTEPTEPETGFTVTFKGEGGYAKVNGEKVTSVTLEPGVTWLNFNLYGDHSEGFDLDQVAASSGTLQRVRSEFILRDITEDVTVTFTTTGMIVTVTFVSKQVATVTPEKVQVPWGQTVEPATAERSGYTFVSWTTEDGTPFDFSQPVREDVTLYATWKVRMYVVTYYDGENVLYTQEYSYGSVIDRPTSPSKEGYLFTGWFKDPELTQMFDFIDRCRGDMSLYAKWREDDRSDYIYLDGTDGDDANDGTTEESAVKTFERAKSLLAESKNPVILICGTVTITKDTTWTMADLEGGKVMRAGSFTKRMIVIEPEAEDASATLTLENITLDGGATMWPELLTQNMVWYILDIEAGGRLVLNSGATVQNSAASSRMVGGAIYVTGSGFNCGTVEMNEGAKIINNYGGYMSAIAGSAGAHITINGGLISGNKATNTGTTLPHRGSAVGVSSGEANAPGILTINGGIIENNESLKGCAVSLAQHAVGYLNGGIIRNNVSGTYAALVAYGNSGSSTWYLNGGTIENNTPGAGYPDDQVAMLEKSQVVFGAEKDALTFSGLYLNTERGALPVAIAKPLSNVTGGGVRVTLDYMGTDIVLAIGYGTYKLTAEDTKAYQLVNSLDPYYKAEIDAANNRYCVVSAQVIGAEVYMNDSTMSTNPGNDANDGLTPQTPVATFARAKEILKANAKEKGDNIIYIMNGGTLEAGTSEVWSLEGIPNAMLSRYLNGSTGSAVWVEGELTLENITLDGLCMYTPQTRSTSAFVRVDEGGTLNVKAGTVVRNMRGSSQVFVWSFSRAGKTNTVNVEDVTVTNCQTYSSSNSETGGASVFAMYGQSGSSVLNLKNGTFTNNQARLVHVNGGGTHTINIENATFTNNSVKGCGAIFLMDQSNAGNASAINVYGGTFTDNACLLSSTSYGSGSIARLKSPGALHFYGGTFANNTTVAGKNYEGIYLRDVSQKLGSNVYVHKLSADLNVYLTPYSAKVFMSRIVVDSALTHTISVYIADNRVPAKGMPLVVGTDEYKLSEADLAMVKSANPKATFYLDTENNAICIAKAE</sequence>
<dbReference type="NCBIfam" id="TIGR02543">
    <property type="entry name" value="List_Bact_rpt"/>
    <property type="match status" value="2"/>
</dbReference>
<evidence type="ECO:0000256" key="2">
    <source>
        <dbReference type="ARBA" id="ARBA00022737"/>
    </source>
</evidence>
<dbReference type="InterPro" id="IPR013378">
    <property type="entry name" value="InlB-like_B-rpt"/>
</dbReference>
<dbReference type="InterPro" id="IPR001119">
    <property type="entry name" value="SLH_dom"/>
</dbReference>
<dbReference type="PANTHER" id="PTHR43308:SF5">
    <property type="entry name" value="S-LAYER PROTEIN _ PEPTIDOGLYCAN ENDO-BETA-N-ACETYLGLUCOSAMINIDASE"/>
    <property type="match status" value="1"/>
</dbReference>
<comment type="caution">
    <text evidence="6">The sequence shown here is derived from an EMBL/GenBank/DDBJ whole genome shotgun (WGS) entry which is preliminary data.</text>
</comment>